<dbReference type="AlphaFoldDB" id="I5AWH6"/>
<dbReference type="STRING" id="633697.EubceDRAFT1_2423"/>
<accession>I5AWH6</accession>
<reference evidence="1 2" key="2">
    <citation type="submission" date="2012-02" db="EMBL/GenBank/DDBJ databases">
        <title>Improved High-Quality Draft sequence of Eubacterium cellulosolvens 6.</title>
        <authorList>
            <consortium name="US DOE Joint Genome Institute"/>
            <person name="Lucas S."/>
            <person name="Han J."/>
            <person name="Lapidus A."/>
            <person name="Cheng J.-F."/>
            <person name="Goodwin L."/>
            <person name="Pitluck S."/>
            <person name="Peters L."/>
            <person name="Mikhailova N."/>
            <person name="Gu W."/>
            <person name="Detter J.C."/>
            <person name="Han C."/>
            <person name="Tapia R."/>
            <person name="Land M."/>
            <person name="Hauser L."/>
            <person name="Kyrpides N."/>
            <person name="Ivanova N."/>
            <person name="Pagani I."/>
            <person name="Johnson E."/>
            <person name="Mukhopadhyay B."/>
            <person name="Anderson I."/>
            <person name="Woyke T."/>
        </authorList>
    </citation>
    <scope>NUCLEOTIDE SEQUENCE [LARGE SCALE GENOMIC DNA]</scope>
    <source>
        <strain evidence="1 2">6</strain>
    </source>
</reference>
<name>I5AWH6_EUBC6</name>
<organism evidence="1 2">
    <name type="scientific">Eubacterium cellulosolvens (strain ATCC 43171 / JCM 9499 / 6)</name>
    <name type="common">Cillobacterium cellulosolvens</name>
    <dbReference type="NCBI Taxonomy" id="633697"/>
    <lineage>
        <taxon>Bacteria</taxon>
        <taxon>Bacillati</taxon>
        <taxon>Bacillota</taxon>
        <taxon>Clostridia</taxon>
        <taxon>Eubacteriales</taxon>
        <taxon>Eubacteriaceae</taxon>
        <taxon>Eubacterium</taxon>
    </lineage>
</organism>
<dbReference type="EMBL" id="CM001487">
    <property type="protein sequence ID" value="EIM58149.1"/>
    <property type="molecule type" value="Genomic_DNA"/>
</dbReference>
<evidence type="ECO:0000313" key="1">
    <source>
        <dbReference type="EMBL" id="EIM58149.1"/>
    </source>
</evidence>
<keyword evidence="2" id="KW-1185">Reference proteome</keyword>
<dbReference type="HOGENOM" id="CLU_681035_0_0_9"/>
<evidence type="ECO:0000313" key="2">
    <source>
        <dbReference type="Proteomes" id="UP000005753"/>
    </source>
</evidence>
<reference evidence="1 2" key="1">
    <citation type="submission" date="2010-08" db="EMBL/GenBank/DDBJ databases">
        <authorList>
            <consortium name="US DOE Joint Genome Institute (JGI-PGF)"/>
            <person name="Lucas S."/>
            <person name="Copeland A."/>
            <person name="Lapidus A."/>
            <person name="Cheng J.-F."/>
            <person name="Bruce D."/>
            <person name="Goodwin L."/>
            <person name="Pitluck S."/>
            <person name="Land M.L."/>
            <person name="Hauser L."/>
            <person name="Chang Y.-J."/>
            <person name="Anderson I.J."/>
            <person name="Johnson E."/>
            <person name="Mulhopadhyay B."/>
            <person name="Kyrpides N."/>
            <person name="Woyke T.J."/>
        </authorList>
    </citation>
    <scope>NUCLEOTIDE SEQUENCE [LARGE SCALE GENOMIC DNA]</scope>
    <source>
        <strain evidence="1 2">6</strain>
    </source>
</reference>
<gene>
    <name evidence="1" type="ORF">EubceDRAFT1_2423</name>
</gene>
<sequence length="404" mass="44975">MTVNGREVIYNGGPFQSYWWADEHEPVHPAISVKLSDEVDEKALSLAWDGVKKVYPLADLVPDDYDEEILFFESGERSVPQESKEHLLPAGKGAAGRGLVLSWQTNSITLGAYRSLADETGLMRIFSDLMKLYSTFRNRGSKDIFPTIAEKPLSEIFVQSTMLVPEDYEPQKIALYPDLRELFTDPEALNEDGKIVTGRLLMSASTFDGICTSTGASPEELLACLLAKTIYFMHPEEKRQLCFGIMTDFRKVFGVQETVAPCSKPMPLLLSREDVDASMEMALKKISEIRNNQKTEAYIKSHVAMENTYAVLNLRNVCTWINFTGSLDVGDAPCGITDVSMTEYSANSVFLIREGERIYLCMQYGLVTGKYLQAASGVFEQAGVHVIDIADPYTLCAETAMPVL</sequence>
<protein>
    <submittedName>
        <fullName evidence="1">Uncharacterized protein</fullName>
    </submittedName>
</protein>
<proteinExistence type="predicted"/>
<dbReference type="Proteomes" id="UP000005753">
    <property type="component" value="Chromosome"/>
</dbReference>